<proteinExistence type="inferred from homology"/>
<evidence type="ECO:0000313" key="2">
    <source>
        <dbReference type="EMBL" id="JAC44269.1"/>
    </source>
</evidence>
<dbReference type="GO" id="GO:0000387">
    <property type="term" value="P:spliceosomal snRNP assembly"/>
    <property type="evidence" value="ECO:0007669"/>
    <property type="project" value="InterPro"/>
</dbReference>
<dbReference type="AlphaFoldDB" id="A0A034VP92"/>
<comment type="similarity">
    <text evidence="1">Belongs to the gemin-2 family.</text>
</comment>
<gene>
    <name evidence="2" type="primary">GEMI2</name>
</gene>
<dbReference type="GO" id="GO:0032797">
    <property type="term" value="C:SMN complex"/>
    <property type="evidence" value="ECO:0007669"/>
    <property type="project" value="TreeGrafter"/>
</dbReference>
<dbReference type="EMBL" id="GAKP01014683">
    <property type="protein sequence ID" value="JAC44269.1"/>
    <property type="molecule type" value="Transcribed_RNA"/>
</dbReference>
<reference evidence="2" key="1">
    <citation type="journal article" date="2014" name="BMC Genomics">
        <title>Characterizing the developmental transcriptome of the oriental fruit fly, Bactrocera dorsalis (Diptera: Tephritidae) through comparative genomic analysis with Drosophila melanogaster utilizing modENCODE datasets.</title>
        <authorList>
            <person name="Geib S.M."/>
            <person name="Calla B."/>
            <person name="Hall B."/>
            <person name="Hou S."/>
            <person name="Manoukis N.C."/>
        </authorList>
    </citation>
    <scope>NUCLEOTIDE SEQUENCE</scope>
    <source>
        <strain evidence="2">Punador</strain>
    </source>
</reference>
<dbReference type="Pfam" id="PF04938">
    <property type="entry name" value="SIP1"/>
    <property type="match status" value="1"/>
</dbReference>
<dbReference type="PANTHER" id="PTHR12794:SF0">
    <property type="entry name" value="GEM-ASSOCIATED PROTEIN 2"/>
    <property type="match status" value="1"/>
</dbReference>
<dbReference type="Gene3D" id="1.20.58.1070">
    <property type="match status" value="1"/>
</dbReference>
<dbReference type="InterPro" id="IPR035426">
    <property type="entry name" value="Gemin2/Brr1"/>
</dbReference>
<protein>
    <submittedName>
        <fullName evidence="2">Gem-associated protein 2</fullName>
    </submittedName>
</protein>
<name>A0A034VP92_BACDO</name>
<dbReference type="GO" id="GO:0005634">
    <property type="term" value="C:nucleus"/>
    <property type="evidence" value="ECO:0007669"/>
    <property type="project" value="TreeGrafter"/>
</dbReference>
<organism evidence="2">
    <name type="scientific">Bactrocera dorsalis</name>
    <name type="common">Oriental fruit fly</name>
    <name type="synonym">Dacus dorsalis</name>
    <dbReference type="NCBI Taxonomy" id="27457"/>
    <lineage>
        <taxon>Eukaryota</taxon>
        <taxon>Metazoa</taxon>
        <taxon>Ecdysozoa</taxon>
        <taxon>Arthropoda</taxon>
        <taxon>Hexapoda</taxon>
        <taxon>Insecta</taxon>
        <taxon>Pterygota</taxon>
        <taxon>Neoptera</taxon>
        <taxon>Endopterygota</taxon>
        <taxon>Diptera</taxon>
        <taxon>Brachycera</taxon>
        <taxon>Muscomorpha</taxon>
        <taxon>Tephritoidea</taxon>
        <taxon>Tephritidae</taxon>
        <taxon>Bactrocera</taxon>
        <taxon>Bactrocera</taxon>
    </lineage>
</organism>
<sequence>MGICFCSCYPLCCSWVVGNYSLYVYFVLEFRFASTFGDNLNSDNFAIMTTKKDILYEVDRNQKRKSNIYNTDKETTEDTTVNGGSPMETFQQQALEIREPGPNFDPSVAPKDGDEYLMHMLYERKNCPAVMVREPNKCKKNRTAAALAENFKDEDEPLKSIAYNGILPTKEWKDYQIKDFEATREKIVLLRLELHRQRYDQTLEPPLIADPIAWHQFCHDNPPYLKTILRFSQRTLEQLLEFICDWLRVGEEKVVLENISSEDDIMPSTSSAGCNENMKPAILDLTDTNAWLGTWLYGALTCLHIPIEPEVHSTLRDIARVCIRLRGRLPATASGKAVPYNLFILLIAKAFGQMDFAEFV</sequence>
<dbReference type="PANTHER" id="PTHR12794">
    <property type="entry name" value="GEMIN2"/>
    <property type="match status" value="1"/>
</dbReference>
<dbReference type="OrthoDB" id="428895at2759"/>
<accession>A0A034VP92</accession>
<evidence type="ECO:0000256" key="1">
    <source>
        <dbReference type="ARBA" id="ARBA00025758"/>
    </source>
</evidence>